<gene>
    <name evidence="2" type="ORF">H2200_013345</name>
</gene>
<reference evidence="2" key="1">
    <citation type="submission" date="2022-10" db="EMBL/GenBank/DDBJ databases">
        <title>Culturing micro-colonial fungi from biological soil crusts in the Mojave desert and describing Neophaeococcomyces mojavensis, and introducing the new genera and species Taxawa tesnikishii.</title>
        <authorList>
            <person name="Kurbessoian T."/>
            <person name="Stajich J.E."/>
        </authorList>
    </citation>
    <scope>NUCLEOTIDE SEQUENCE</scope>
    <source>
        <strain evidence="2">TK_41</strain>
    </source>
</reference>
<dbReference type="InterPro" id="IPR050266">
    <property type="entry name" value="AB_hydrolase_sf"/>
</dbReference>
<proteinExistence type="predicted"/>
<dbReference type="Pfam" id="PF00561">
    <property type="entry name" value="Abhydrolase_1"/>
    <property type="match status" value="1"/>
</dbReference>
<dbReference type="InterPro" id="IPR029058">
    <property type="entry name" value="AB_hydrolase_fold"/>
</dbReference>
<dbReference type="Gene3D" id="3.40.50.1820">
    <property type="entry name" value="alpha/beta hydrolase"/>
    <property type="match status" value="1"/>
</dbReference>
<dbReference type="InterPro" id="IPR000073">
    <property type="entry name" value="AB_hydrolase_1"/>
</dbReference>
<evidence type="ECO:0000259" key="1">
    <source>
        <dbReference type="Pfam" id="PF00561"/>
    </source>
</evidence>
<evidence type="ECO:0000313" key="3">
    <source>
        <dbReference type="Proteomes" id="UP001172673"/>
    </source>
</evidence>
<accession>A0AA39CBD3</accession>
<organism evidence="2 3">
    <name type="scientific">Cladophialophora chaetospira</name>
    <dbReference type="NCBI Taxonomy" id="386627"/>
    <lineage>
        <taxon>Eukaryota</taxon>
        <taxon>Fungi</taxon>
        <taxon>Dikarya</taxon>
        <taxon>Ascomycota</taxon>
        <taxon>Pezizomycotina</taxon>
        <taxon>Eurotiomycetes</taxon>
        <taxon>Chaetothyriomycetidae</taxon>
        <taxon>Chaetothyriales</taxon>
        <taxon>Herpotrichiellaceae</taxon>
        <taxon>Cladophialophora</taxon>
    </lineage>
</organism>
<protein>
    <recommendedName>
        <fullName evidence="1">AB hydrolase-1 domain-containing protein</fullName>
    </recommendedName>
</protein>
<dbReference type="SUPFAM" id="SSF53474">
    <property type="entry name" value="alpha/beta-Hydrolases"/>
    <property type="match status" value="1"/>
</dbReference>
<feature type="domain" description="AB hydrolase-1" evidence="1">
    <location>
        <begin position="16"/>
        <end position="245"/>
    </location>
</feature>
<dbReference type="AlphaFoldDB" id="A0AA39CBD3"/>
<name>A0AA39CBD3_9EURO</name>
<sequence>MTSPLLSSFEVGDGTPVLAIHGWELNGQFEAFDLEPILSTIPGFRRIYVDLPGHGSTPAGQIQNLDDILSRLVEFIDARLGSEKFLLVGSSCGGALARAVALRYSGQVEGLLLRVPAVVMDSEMRDIDAFEPLVRNEALLASMLEEEKALLGDIIIQTPAYLEALRASYPTLLAAIDQSDKERLALIRNDKQRYRLSDDLDRKFHAPTLIVTGRQDTSVGYRDALAILHLYPRATHVVLDRSTHGLPVDSAERGLFAALVKDWLFRVKEWQESGRGGQ</sequence>
<dbReference type="PRINTS" id="PR00111">
    <property type="entry name" value="ABHYDROLASE"/>
</dbReference>
<comment type="caution">
    <text evidence="2">The sequence shown here is derived from an EMBL/GenBank/DDBJ whole genome shotgun (WGS) entry which is preliminary data.</text>
</comment>
<dbReference type="Proteomes" id="UP001172673">
    <property type="component" value="Unassembled WGS sequence"/>
</dbReference>
<dbReference type="EMBL" id="JAPDRK010000028">
    <property type="protein sequence ID" value="KAJ9602225.1"/>
    <property type="molecule type" value="Genomic_DNA"/>
</dbReference>
<keyword evidence="3" id="KW-1185">Reference proteome</keyword>
<dbReference type="PANTHER" id="PTHR43798">
    <property type="entry name" value="MONOACYLGLYCEROL LIPASE"/>
    <property type="match status" value="1"/>
</dbReference>
<evidence type="ECO:0000313" key="2">
    <source>
        <dbReference type="EMBL" id="KAJ9602225.1"/>
    </source>
</evidence>
<dbReference type="PANTHER" id="PTHR43798:SF6">
    <property type="entry name" value="HYDROLASE, PUTATIVE (AFU_ORTHOLOGUE AFUA_4G13070)-RELATED"/>
    <property type="match status" value="1"/>
</dbReference>